<dbReference type="PANTHER" id="PTHR31339">
    <property type="entry name" value="PECTIN LYASE-RELATED"/>
    <property type="match status" value="1"/>
</dbReference>
<dbReference type="InterPro" id="IPR006626">
    <property type="entry name" value="PbH1"/>
</dbReference>
<dbReference type="SUPFAM" id="SSF51126">
    <property type="entry name" value="Pectin lyase-like"/>
    <property type="match status" value="1"/>
</dbReference>
<dbReference type="InterPro" id="IPR012334">
    <property type="entry name" value="Pectin_lyas_fold"/>
</dbReference>
<gene>
    <name evidence="2" type="ORF">FSB75_10580</name>
</gene>
<dbReference type="KEGG" id="fgg:FSB75_10580"/>
<evidence type="ECO:0000259" key="1">
    <source>
        <dbReference type="Pfam" id="PF12708"/>
    </source>
</evidence>
<dbReference type="InterPro" id="IPR024535">
    <property type="entry name" value="RHGA/B-epi-like_pectate_lyase"/>
</dbReference>
<dbReference type="PANTHER" id="PTHR31339:SF9">
    <property type="entry name" value="PLASMIN AND FIBRONECTIN-BINDING PROTEIN A"/>
    <property type="match status" value="1"/>
</dbReference>
<protein>
    <recommendedName>
        <fullName evidence="1">Rhamnogalacturonase A/B/Epimerase-like pectate lyase domain-containing protein</fullName>
    </recommendedName>
</protein>
<sequence length="333" mass="36029">MNTLKLFSMVRFFFCLLFIGLSIVFSIGCSRKNGIEDKQNPPADSSKTKIYLNVVSVGAVGNGTADDTWAFQKAIDSVAALGGGTVYVPTGTYLIDADVSINMKSNVTLDMVDTTRVLKTKPTATVRNYVIKLNNISNAKVIAGKIVGDRYQHLGTTGEWGMGMGINSSSSITVTGTHIVDCWGDGITISSYNCVLKNVVCDNNRRQGLTIGSSDSLLVDSCTFTHTNGTAPQDGIDIEPDAGTAQRVHITNCLIAYNTKVGVEMNAKPTTTAVIKNIYVQNNFIHDNSYSGYVQYLSNSVFTDNRMISNTYSGNRVHASNAINCLFDPNTYQ</sequence>
<proteinExistence type="predicted"/>
<accession>A0A5B8UIE1</accession>
<dbReference type="Gene3D" id="2.160.20.10">
    <property type="entry name" value="Single-stranded right-handed beta-helix, Pectin lyase-like"/>
    <property type="match status" value="1"/>
</dbReference>
<feature type="domain" description="Rhamnogalacturonase A/B/Epimerase-like pectate lyase" evidence="1">
    <location>
        <begin position="52"/>
        <end position="282"/>
    </location>
</feature>
<dbReference type="SMART" id="SM00710">
    <property type="entry name" value="PbH1"/>
    <property type="match status" value="5"/>
</dbReference>
<name>A0A5B8UIE1_9BACT</name>
<organism evidence="2 3">
    <name type="scientific">Flavisolibacter ginsenosidimutans</name>
    <dbReference type="NCBI Taxonomy" id="661481"/>
    <lineage>
        <taxon>Bacteria</taxon>
        <taxon>Pseudomonadati</taxon>
        <taxon>Bacteroidota</taxon>
        <taxon>Chitinophagia</taxon>
        <taxon>Chitinophagales</taxon>
        <taxon>Chitinophagaceae</taxon>
        <taxon>Flavisolibacter</taxon>
    </lineage>
</organism>
<dbReference type="InterPro" id="IPR011050">
    <property type="entry name" value="Pectin_lyase_fold/virulence"/>
</dbReference>
<evidence type="ECO:0000313" key="3">
    <source>
        <dbReference type="Proteomes" id="UP000321204"/>
    </source>
</evidence>
<dbReference type="OrthoDB" id="253409at2"/>
<evidence type="ECO:0000313" key="2">
    <source>
        <dbReference type="EMBL" id="QEC56318.1"/>
    </source>
</evidence>
<reference evidence="2 3" key="1">
    <citation type="journal article" date="2015" name="Int. J. Syst. Evol. Microbiol.">
        <title>Flavisolibacter ginsenosidimutans sp. nov., with ginsenoside-converting activity isolated from soil used for cultivating ginseng.</title>
        <authorList>
            <person name="Zhao Y."/>
            <person name="Liu Q."/>
            <person name="Kang M.S."/>
            <person name="Jin F."/>
            <person name="Yu H."/>
            <person name="Im W.T."/>
        </authorList>
    </citation>
    <scope>NUCLEOTIDE SEQUENCE [LARGE SCALE GENOMIC DNA]</scope>
    <source>
        <strain evidence="2 3">Gsoil 636</strain>
    </source>
</reference>
<dbReference type="PROSITE" id="PS51257">
    <property type="entry name" value="PROKAR_LIPOPROTEIN"/>
    <property type="match status" value="1"/>
</dbReference>
<dbReference type="InterPro" id="IPR051801">
    <property type="entry name" value="GH28_Enzymes"/>
</dbReference>
<dbReference type="AlphaFoldDB" id="A0A5B8UIE1"/>
<dbReference type="Proteomes" id="UP000321204">
    <property type="component" value="Chromosome"/>
</dbReference>
<dbReference type="EMBL" id="CP042433">
    <property type="protein sequence ID" value="QEC56318.1"/>
    <property type="molecule type" value="Genomic_DNA"/>
</dbReference>
<dbReference type="Pfam" id="PF12708">
    <property type="entry name" value="Pect-lyase_RHGA_epim"/>
    <property type="match status" value="1"/>
</dbReference>
<keyword evidence="3" id="KW-1185">Reference proteome</keyword>